<reference evidence="1 2" key="1">
    <citation type="submission" date="2020-07" db="EMBL/GenBank/DDBJ databases">
        <title>Taxonomic proposal: Crassvirales, a new order of highly abundant and diverse bacterial viruses.</title>
        <authorList>
            <person name="Shkoporov A.N."/>
            <person name="Stockdale S.R."/>
            <person name="Guerin E."/>
            <person name="Ross R.P."/>
            <person name="Hill C."/>
        </authorList>
    </citation>
    <scope>NUCLEOTIDE SEQUENCE [LARGE SCALE GENOMIC DNA]</scope>
</reference>
<dbReference type="EMBL" id="MT774401">
    <property type="protein sequence ID" value="QOR57199.1"/>
    <property type="molecule type" value="Genomic_DNA"/>
</dbReference>
<keyword evidence="2" id="KW-1185">Reference proteome</keyword>
<sequence length="175" mass="20493">MKLFDINGGKVVIHPDALGLPFFKKLWEADKPDKTQATNVISYIVLMWYFKSPYVLQLEPDIREKKLKLLYFGDENYNLTVEEKSCEDDYKKLIYTRNLRMLDSMRNKVDTITKYYEDSLEEQLDEKKIKDLLAGMEKVKATFQTLDFLEKAVKAEEVSTTKVRGDAQINPYELA</sequence>
<dbReference type="GeneID" id="65131131"/>
<accession>A0A7M1RU21</accession>
<name>A0A7M1RU21_9CAUD</name>
<evidence type="ECO:0000313" key="2">
    <source>
        <dbReference type="Proteomes" id="UP000593734"/>
    </source>
</evidence>
<proteinExistence type="predicted"/>
<protein>
    <submittedName>
        <fullName evidence="1">Uncharacterized protein</fullName>
    </submittedName>
</protein>
<dbReference type="RefSeq" id="YP_010112651.1">
    <property type="nucleotide sequence ID" value="NC_055894.1"/>
</dbReference>
<organism evidence="1 2">
    <name type="scientific">uncultured phage cr6_1</name>
    <dbReference type="NCBI Taxonomy" id="2772085"/>
    <lineage>
        <taxon>Viruses</taxon>
        <taxon>Duplodnaviria</taxon>
        <taxon>Heunggongvirae</taxon>
        <taxon>Uroviricota</taxon>
        <taxon>Caudoviricetes</taxon>
        <taxon>Crassvirales</taxon>
        <taxon>Suoliviridae</taxon>
        <taxon>Bearivirinae</taxon>
        <taxon>Afonbuvirus</taxon>
        <taxon>Afonbuvirus faecalis</taxon>
    </lineage>
</organism>
<dbReference type="KEGG" id="vg:65131131"/>
<dbReference type="Proteomes" id="UP000593734">
    <property type="component" value="Segment"/>
</dbReference>
<evidence type="ECO:0000313" key="1">
    <source>
        <dbReference type="EMBL" id="QOR57199.1"/>
    </source>
</evidence>